<feature type="region of interest" description="Disordered" evidence="1">
    <location>
        <begin position="1"/>
        <end position="28"/>
    </location>
</feature>
<protein>
    <submittedName>
        <fullName evidence="2">Uncharacterized protein</fullName>
    </submittedName>
</protein>
<gene>
    <name evidence="2" type="ORF">Hamer_G027387</name>
</gene>
<dbReference type="Proteomes" id="UP000747542">
    <property type="component" value="Unassembled WGS sequence"/>
</dbReference>
<evidence type="ECO:0000313" key="3">
    <source>
        <dbReference type="Proteomes" id="UP000747542"/>
    </source>
</evidence>
<proteinExistence type="predicted"/>
<keyword evidence="3" id="KW-1185">Reference proteome</keyword>
<comment type="caution">
    <text evidence="2">The sequence shown here is derived from an EMBL/GenBank/DDBJ whole genome shotgun (WGS) entry which is preliminary data.</text>
</comment>
<dbReference type="EMBL" id="JAHLQT010024934">
    <property type="protein sequence ID" value="KAG7164800.1"/>
    <property type="molecule type" value="Genomic_DNA"/>
</dbReference>
<feature type="compositionally biased region" description="Basic and acidic residues" evidence="1">
    <location>
        <begin position="16"/>
        <end position="28"/>
    </location>
</feature>
<sequence length="124" mass="13931">MLRRKETNKKNSKQHKRDDVKAGELTTRKLTEVPTTITRLSEQLQKEYDDRSHPLNLSALSLIGYGAIYGNKLICTDDDIEVLGDLLMEELPQDFEGFDAGVEEGAVTSPPCLEPINQPCEAFH</sequence>
<reference evidence="2" key="1">
    <citation type="journal article" date="2021" name="Sci. Adv.">
        <title>The American lobster genome reveals insights on longevity, neural, and immune adaptations.</title>
        <authorList>
            <person name="Polinski J.M."/>
            <person name="Zimin A.V."/>
            <person name="Clark K.F."/>
            <person name="Kohn A.B."/>
            <person name="Sadowski N."/>
            <person name="Timp W."/>
            <person name="Ptitsyn A."/>
            <person name="Khanna P."/>
            <person name="Romanova D.Y."/>
            <person name="Williams P."/>
            <person name="Greenwood S.J."/>
            <person name="Moroz L.L."/>
            <person name="Walt D.R."/>
            <person name="Bodnar A.G."/>
        </authorList>
    </citation>
    <scope>NUCLEOTIDE SEQUENCE</scope>
    <source>
        <strain evidence="2">GMGI-L3</strain>
    </source>
</reference>
<evidence type="ECO:0000256" key="1">
    <source>
        <dbReference type="SAM" id="MobiDB-lite"/>
    </source>
</evidence>
<name>A0A8J5K0P9_HOMAM</name>
<evidence type="ECO:0000313" key="2">
    <source>
        <dbReference type="EMBL" id="KAG7164800.1"/>
    </source>
</evidence>
<dbReference type="AlphaFoldDB" id="A0A8J5K0P9"/>
<organism evidence="2 3">
    <name type="scientific">Homarus americanus</name>
    <name type="common">American lobster</name>
    <dbReference type="NCBI Taxonomy" id="6706"/>
    <lineage>
        <taxon>Eukaryota</taxon>
        <taxon>Metazoa</taxon>
        <taxon>Ecdysozoa</taxon>
        <taxon>Arthropoda</taxon>
        <taxon>Crustacea</taxon>
        <taxon>Multicrustacea</taxon>
        <taxon>Malacostraca</taxon>
        <taxon>Eumalacostraca</taxon>
        <taxon>Eucarida</taxon>
        <taxon>Decapoda</taxon>
        <taxon>Pleocyemata</taxon>
        <taxon>Astacidea</taxon>
        <taxon>Nephropoidea</taxon>
        <taxon>Nephropidae</taxon>
        <taxon>Homarus</taxon>
    </lineage>
</organism>
<accession>A0A8J5K0P9</accession>